<evidence type="ECO:0000313" key="4">
    <source>
        <dbReference type="Proteomes" id="UP001300261"/>
    </source>
</evidence>
<accession>A0ABT3R3Q8</accession>
<dbReference type="Proteomes" id="UP001300261">
    <property type="component" value="Unassembled WGS sequence"/>
</dbReference>
<name>A0ABT3R3Q8_9HYPH</name>
<proteinExistence type="predicted"/>
<evidence type="ECO:0000313" key="3">
    <source>
        <dbReference type="EMBL" id="MCX2723698.1"/>
    </source>
</evidence>
<dbReference type="RefSeq" id="WP_265963466.1">
    <property type="nucleotide sequence ID" value="NZ_JAPEVI010000003.1"/>
</dbReference>
<keyword evidence="1" id="KW-0812">Transmembrane</keyword>
<feature type="transmembrane region" description="Helical" evidence="1">
    <location>
        <begin position="468"/>
        <end position="488"/>
    </location>
</feature>
<evidence type="ECO:0000256" key="1">
    <source>
        <dbReference type="SAM" id="Phobius"/>
    </source>
</evidence>
<sequence>MCRFQKLQRLVLAIAVAGLLTGAPADAGLLSRLAREAGDAAGSAGKHVDGAAGLVDEGVSLARKLPHAAEGTGVALLPGEGNAWQLVTSDGKSLPIASLDDIGQGLEDAAHATHRPLAGDKTPARRQGGGSFQIAIRETDFFKLRDQLHALPANARPVMIRPNGRSYPLKPVGSGARSRLAVELGPDVLINPASRRALGGNIRFLSRPVNRSNLKLARFDSAAAQGAAPDGLIVDLNADILESSLAKFKNRTLVVSGRIVRSPETGQAQLVVRDGGTIRNIDVETFHGAAERQRVNLMIVESTTPVQPGKSWFSRTAIERRLADAQAAMTQADLMAALSPPNTTTLIHAADERNYRLVTATSHAPRQTAPSAAADDYSAAGWLLDAGIRAGVHSVNSNHEDPYHTEEVEGRWIPWISNVSLIAFTALAALAVFLSWYLWRWWSRLWNTLFTKSGQNEPGSVALRIVKLLAFVPFAAAMAVPALLWIVVADWVRILTWPLRKAFGR</sequence>
<reference evidence="3 4" key="1">
    <citation type="journal article" date="2016" name="Int. J. Syst. Evol. Microbiol.">
        <title>Labrenzia salina sp. nov., isolated from the rhizosphere of the halophyte Arthrocnemum macrostachyum.</title>
        <authorList>
            <person name="Camacho M."/>
            <person name="Redondo-Gomez S."/>
            <person name="Rodriguez-Llorente I."/>
            <person name="Rohde M."/>
            <person name="Sproer C."/>
            <person name="Schumann P."/>
            <person name="Klenk H.P."/>
            <person name="Montero-Calasanz M.D.C."/>
        </authorList>
    </citation>
    <scope>NUCLEOTIDE SEQUENCE [LARGE SCALE GENOMIC DNA]</scope>
    <source>
        <strain evidence="3 4">DSM 29163</strain>
    </source>
</reference>
<keyword evidence="1" id="KW-0472">Membrane</keyword>
<keyword evidence="2" id="KW-0732">Signal</keyword>
<feature type="signal peptide" evidence="2">
    <location>
        <begin position="1"/>
        <end position="27"/>
    </location>
</feature>
<comment type="caution">
    <text evidence="3">The sequence shown here is derived from an EMBL/GenBank/DDBJ whole genome shotgun (WGS) entry which is preliminary data.</text>
</comment>
<dbReference type="EMBL" id="JAPEVI010000003">
    <property type="protein sequence ID" value="MCX2723698.1"/>
    <property type="molecule type" value="Genomic_DNA"/>
</dbReference>
<feature type="chain" id="PRO_5046547247" evidence="2">
    <location>
        <begin position="28"/>
        <end position="505"/>
    </location>
</feature>
<organism evidence="3 4">
    <name type="scientific">Roseibium salinum</name>
    <dbReference type="NCBI Taxonomy" id="1604349"/>
    <lineage>
        <taxon>Bacteria</taxon>
        <taxon>Pseudomonadati</taxon>
        <taxon>Pseudomonadota</taxon>
        <taxon>Alphaproteobacteria</taxon>
        <taxon>Hyphomicrobiales</taxon>
        <taxon>Stappiaceae</taxon>
        <taxon>Roseibium</taxon>
    </lineage>
</organism>
<feature type="transmembrane region" description="Helical" evidence="1">
    <location>
        <begin position="412"/>
        <end position="439"/>
    </location>
</feature>
<gene>
    <name evidence="3" type="ORF">ON753_15185</name>
</gene>
<protein>
    <submittedName>
        <fullName evidence="3">Uncharacterized protein</fullName>
    </submittedName>
</protein>
<keyword evidence="4" id="KW-1185">Reference proteome</keyword>
<keyword evidence="1" id="KW-1133">Transmembrane helix</keyword>
<evidence type="ECO:0000256" key="2">
    <source>
        <dbReference type="SAM" id="SignalP"/>
    </source>
</evidence>